<name>A0A7K1FGV9_9ACTN</name>
<comment type="similarity">
    <text evidence="4">Belongs to the PEP-utilizing enzyme family.</text>
</comment>
<dbReference type="PRINTS" id="PR00107">
    <property type="entry name" value="PHOSPHOCPHPR"/>
</dbReference>
<dbReference type="SUPFAM" id="SSF53062">
    <property type="entry name" value="PTS system fructose IIA component-like"/>
    <property type="match status" value="1"/>
</dbReference>
<evidence type="ECO:0000256" key="4">
    <source>
        <dbReference type="ARBA" id="ARBA00007837"/>
    </source>
</evidence>
<evidence type="ECO:0000256" key="5">
    <source>
        <dbReference type="ARBA" id="ARBA00012095"/>
    </source>
</evidence>
<dbReference type="PROSITE" id="PS51350">
    <property type="entry name" value="PTS_HPR_DOM"/>
    <property type="match status" value="1"/>
</dbReference>
<dbReference type="InterPro" id="IPR012844">
    <property type="entry name" value="DhaM_N"/>
</dbReference>
<dbReference type="InterPro" id="IPR036637">
    <property type="entry name" value="Phosphohistidine_dom_sf"/>
</dbReference>
<dbReference type="EC" id="2.7.1.121" evidence="5"/>
<dbReference type="InterPro" id="IPR036618">
    <property type="entry name" value="PtsI_HPr-bd_sf"/>
</dbReference>
<evidence type="ECO:0000313" key="14">
    <source>
        <dbReference type="Proteomes" id="UP000460221"/>
    </source>
</evidence>
<keyword evidence="14" id="KW-1185">Reference proteome</keyword>
<dbReference type="InterPro" id="IPR040442">
    <property type="entry name" value="Pyrv_kinase-like_dom_sf"/>
</dbReference>
<dbReference type="SUPFAM" id="SSF51621">
    <property type="entry name" value="Phosphoenolpyruvate/pyruvate domain"/>
    <property type="match status" value="1"/>
</dbReference>
<dbReference type="NCBIfam" id="TIGR02364">
    <property type="entry name" value="dha_pts"/>
    <property type="match status" value="1"/>
</dbReference>
<dbReference type="InterPro" id="IPR008279">
    <property type="entry name" value="PEP-util_enz_mobile_dom"/>
</dbReference>
<evidence type="ECO:0000256" key="7">
    <source>
        <dbReference type="ARBA" id="ARBA00022723"/>
    </source>
</evidence>
<dbReference type="GO" id="GO:0009401">
    <property type="term" value="P:phosphoenolpyruvate-dependent sugar phosphotransferase system"/>
    <property type="evidence" value="ECO:0007669"/>
    <property type="project" value="InterPro"/>
</dbReference>
<dbReference type="GO" id="GO:0016020">
    <property type="term" value="C:membrane"/>
    <property type="evidence" value="ECO:0007669"/>
    <property type="project" value="InterPro"/>
</dbReference>
<keyword evidence="9" id="KW-0460">Magnesium</keyword>
<evidence type="ECO:0000256" key="2">
    <source>
        <dbReference type="ARBA" id="ARBA00001946"/>
    </source>
</evidence>
<evidence type="ECO:0000259" key="12">
    <source>
        <dbReference type="PROSITE" id="PS51350"/>
    </source>
</evidence>
<evidence type="ECO:0000256" key="6">
    <source>
        <dbReference type="ARBA" id="ARBA00022679"/>
    </source>
</evidence>
<gene>
    <name evidence="13" type="ORF">GIS00_05000</name>
</gene>
<sequence length="798" mass="79866">MSVGLIVVSHSRALAEGTAALARQMAPSVTIAEAGGTEDGSIGTSFDAIMAAIATADSGDGAVLLYDLGSALLTAETALEFSDPEAAERIRIVDAPLVEGAVAAAVAAESGAGLDGVAEAAGRSGGSWATVEPAQVAVGDGPQAGRSVLVVNPLGLHARPVAALVRALDGWDAVVTVARPGGTPVDLHAVLRVVALALRGGETVDLAATGPDAVPVLDVLAGLITGGFGEVGTGVRLVPSSMGAAPARLGAAPANRPAVAARIDDGVLTAVPGSPGLAVGRLVRLDRAPVQVTGAAGRGTDADAAAEAITLLAAAIAAAGRKLAAGNQFQVAHAALLADPELSAAAGRRITEDHLDAAAAWWSVIAARAEELAADPDELVASRGADVREAGAAVLTELGLDVDRIPASLDGAIIVADDLGPGEVPVLVERGAAGVVLARSSITAHAVIVARGLGLPMVLRAGDLLARRPAGTVLVLDGAVGTVQVDPSAEVADAARARITALADERAALTALAAAPVVLPDGREIAVVANVGSLADARAAVANGADGVGLLRTELLLLDRDTFPDEDTHCADVRAILEVLGDRPVVVRLLDAGGDKPVTALALDPVQHGFLGVRGLRYLLAHPDLLQLQLRAVLRASVGHRVSVMAPMVSVAAEVHALRAAVDRAVASLDAEGVAFAAPEQVGVMIEVPAAALAADEICAVADFVSVGSNDLTGYLMAADRTNPEVADLLDPHGTALQRLLDQLCAQANAAGTPIAVCGEIAGMVDQVPGLVARGVHELSVAPARIPEVKQVLRALPV</sequence>
<comment type="cofactor">
    <cofactor evidence="2">
        <name>Mg(2+)</name>
        <dbReference type="ChEBI" id="CHEBI:18420"/>
    </cofactor>
</comment>
<dbReference type="InterPro" id="IPR015813">
    <property type="entry name" value="Pyrv/PenolPyrv_kinase-like_dom"/>
</dbReference>
<keyword evidence="7" id="KW-0479">Metal-binding</keyword>
<evidence type="ECO:0000313" key="13">
    <source>
        <dbReference type="EMBL" id="MTD13306.1"/>
    </source>
</evidence>
<dbReference type="Pfam" id="PF03610">
    <property type="entry name" value="EIIA-man"/>
    <property type="match status" value="1"/>
</dbReference>
<comment type="function">
    <text evidence="3">Component of the dihydroxyacetone kinase complex, which is responsible for the phosphoenolpyruvate (PEP)-dependent phosphorylation of dihydroxyacetone. DhaM serves as the phosphoryl donor. Is phosphorylated by phosphoenolpyruvate in an EI- and HPr-dependent reaction, and a phosphorelay system on histidine residues finally leads to phosphoryl transfer to DhaL and dihydroxyacetone.</text>
</comment>
<comment type="catalytic activity">
    <reaction evidence="1">
        <text>dihydroxyacetone + phosphoenolpyruvate = dihydroxyacetone phosphate + pyruvate</text>
        <dbReference type="Rhea" id="RHEA:18381"/>
        <dbReference type="ChEBI" id="CHEBI:15361"/>
        <dbReference type="ChEBI" id="CHEBI:16016"/>
        <dbReference type="ChEBI" id="CHEBI:57642"/>
        <dbReference type="ChEBI" id="CHEBI:58702"/>
        <dbReference type="EC" id="2.7.1.121"/>
    </reaction>
</comment>
<dbReference type="SUPFAM" id="SSF47831">
    <property type="entry name" value="Enzyme I of the PEP:sugar phosphotransferase system HPr-binding (sub)domain"/>
    <property type="match status" value="1"/>
</dbReference>
<dbReference type="InterPro" id="IPR008731">
    <property type="entry name" value="PTS_EIN"/>
</dbReference>
<evidence type="ECO:0000256" key="8">
    <source>
        <dbReference type="ARBA" id="ARBA00022777"/>
    </source>
</evidence>
<reference evidence="13 14" key="1">
    <citation type="submission" date="2019-11" db="EMBL/GenBank/DDBJ databases">
        <authorList>
            <person name="Jiang L.-Q."/>
        </authorList>
    </citation>
    <scope>NUCLEOTIDE SEQUENCE [LARGE SCALE GENOMIC DNA]</scope>
    <source>
        <strain evidence="13 14">YIM 132087</strain>
    </source>
</reference>
<accession>A0A7K1FGV9</accession>
<dbReference type="Pfam" id="PF02896">
    <property type="entry name" value="PEP-utilizers_C"/>
    <property type="match status" value="1"/>
</dbReference>
<dbReference type="Gene3D" id="1.10.274.10">
    <property type="entry name" value="PtsI, HPr-binding domain"/>
    <property type="match status" value="1"/>
</dbReference>
<dbReference type="RefSeq" id="WP_154767191.1">
    <property type="nucleotide sequence ID" value="NZ_WLYK01000001.1"/>
</dbReference>
<dbReference type="Pfam" id="PF00381">
    <property type="entry name" value="PTS-HPr"/>
    <property type="match status" value="1"/>
</dbReference>
<dbReference type="PROSITE" id="PS51096">
    <property type="entry name" value="PTS_EIIA_TYPE_4"/>
    <property type="match status" value="1"/>
</dbReference>
<dbReference type="PANTHER" id="PTHR46244">
    <property type="entry name" value="PHOSPHOENOLPYRUVATE-PROTEIN PHOSPHOTRANSFERASE"/>
    <property type="match status" value="1"/>
</dbReference>
<keyword evidence="6" id="KW-0808">Transferase</keyword>
<keyword evidence="8" id="KW-0418">Kinase</keyword>
<proteinExistence type="inferred from homology"/>
<evidence type="ECO:0000256" key="3">
    <source>
        <dbReference type="ARBA" id="ARBA00002788"/>
    </source>
</evidence>
<dbReference type="Pfam" id="PF05524">
    <property type="entry name" value="PEP-utilisers_N"/>
    <property type="match status" value="1"/>
</dbReference>
<dbReference type="InterPro" id="IPR000121">
    <property type="entry name" value="PEP_util_C"/>
</dbReference>
<dbReference type="InterPro" id="IPR004701">
    <property type="entry name" value="PTS_EIIA_man-typ"/>
</dbReference>
<comment type="caution">
    <text evidence="13">The sequence shown here is derived from an EMBL/GenBank/DDBJ whole genome shotgun (WGS) entry which is preliminary data.</text>
</comment>
<dbReference type="GO" id="GO:0047324">
    <property type="term" value="F:phosphoenolpyruvate-glycerone phosphotransferase activity"/>
    <property type="evidence" value="ECO:0007669"/>
    <property type="project" value="UniProtKB-EC"/>
</dbReference>
<evidence type="ECO:0000259" key="11">
    <source>
        <dbReference type="PROSITE" id="PS51096"/>
    </source>
</evidence>
<evidence type="ECO:0000256" key="1">
    <source>
        <dbReference type="ARBA" id="ARBA00001113"/>
    </source>
</evidence>
<dbReference type="Proteomes" id="UP000460221">
    <property type="component" value="Unassembled WGS sequence"/>
</dbReference>
<dbReference type="NCBIfam" id="TIGR01003">
    <property type="entry name" value="PTS_HPr_family"/>
    <property type="match status" value="1"/>
</dbReference>
<dbReference type="InterPro" id="IPR036662">
    <property type="entry name" value="PTS_EIIA_man-typ_sf"/>
</dbReference>
<dbReference type="Gene3D" id="3.20.20.60">
    <property type="entry name" value="Phosphoenolpyruvate-binding domains"/>
    <property type="match status" value="1"/>
</dbReference>
<evidence type="ECO:0000256" key="10">
    <source>
        <dbReference type="ARBA" id="ARBA00046577"/>
    </source>
</evidence>
<dbReference type="InterPro" id="IPR000032">
    <property type="entry name" value="HPr-like"/>
</dbReference>
<evidence type="ECO:0000256" key="9">
    <source>
        <dbReference type="ARBA" id="ARBA00022842"/>
    </source>
</evidence>
<dbReference type="CDD" id="cd00367">
    <property type="entry name" value="PTS-HPr_like"/>
    <property type="match status" value="1"/>
</dbReference>
<protein>
    <recommendedName>
        <fullName evidence="5">phosphoenolpyruvate--glycerone phosphotransferase</fullName>
        <ecNumber evidence="5">2.7.1.121</ecNumber>
    </recommendedName>
</protein>
<dbReference type="PANTHER" id="PTHR46244:SF6">
    <property type="entry name" value="PHOSPHOENOLPYRUVATE-PROTEIN PHOSPHOTRANSFERASE"/>
    <property type="match status" value="1"/>
</dbReference>
<dbReference type="InterPro" id="IPR050499">
    <property type="entry name" value="PEP-utilizing_PTS_enzyme"/>
</dbReference>
<dbReference type="Pfam" id="PF00391">
    <property type="entry name" value="PEP-utilizers"/>
    <property type="match status" value="1"/>
</dbReference>
<dbReference type="SUPFAM" id="SSF52009">
    <property type="entry name" value="Phosphohistidine domain"/>
    <property type="match status" value="1"/>
</dbReference>
<dbReference type="SUPFAM" id="SSF55594">
    <property type="entry name" value="HPr-like"/>
    <property type="match status" value="1"/>
</dbReference>
<dbReference type="Gene3D" id="3.30.1340.10">
    <property type="entry name" value="HPr-like"/>
    <property type="match status" value="1"/>
</dbReference>
<comment type="subunit">
    <text evidence="10">Homodimer. The dihydroxyacetone kinase complex is composed of a homodimer of DhaM, a homodimer of DhaK and the subunit DhaL.</text>
</comment>
<organism evidence="13 14">
    <name type="scientific">Nakamurella alba</name>
    <dbReference type="NCBI Taxonomy" id="2665158"/>
    <lineage>
        <taxon>Bacteria</taxon>
        <taxon>Bacillati</taxon>
        <taxon>Actinomycetota</taxon>
        <taxon>Actinomycetes</taxon>
        <taxon>Nakamurellales</taxon>
        <taxon>Nakamurellaceae</taxon>
        <taxon>Nakamurella</taxon>
    </lineage>
</organism>
<dbReference type="Gene3D" id="3.50.30.10">
    <property type="entry name" value="Phosphohistidine domain"/>
    <property type="match status" value="1"/>
</dbReference>
<dbReference type="EMBL" id="WLYK01000001">
    <property type="protein sequence ID" value="MTD13306.1"/>
    <property type="molecule type" value="Genomic_DNA"/>
</dbReference>
<dbReference type="GO" id="GO:0046872">
    <property type="term" value="F:metal ion binding"/>
    <property type="evidence" value="ECO:0007669"/>
    <property type="project" value="UniProtKB-KW"/>
</dbReference>
<dbReference type="PRINTS" id="PR01736">
    <property type="entry name" value="PHPHTRNFRASE"/>
</dbReference>
<dbReference type="InterPro" id="IPR035895">
    <property type="entry name" value="HPr-like_sf"/>
</dbReference>
<feature type="domain" description="PTS EIIA type-4" evidence="11">
    <location>
        <begin position="2"/>
        <end position="138"/>
    </location>
</feature>
<feature type="domain" description="HPr" evidence="12">
    <location>
        <begin position="143"/>
        <end position="231"/>
    </location>
</feature>
<dbReference type="Gene3D" id="3.40.50.510">
    <property type="entry name" value="Phosphotransferase system, mannose-type IIA component"/>
    <property type="match status" value="1"/>
</dbReference>
<dbReference type="AlphaFoldDB" id="A0A7K1FGV9"/>